<reference evidence="6 7" key="1">
    <citation type="submission" date="2019-06" db="EMBL/GenBank/DDBJ databases">
        <title>Genome organization and adaptive potential of archetypical organophosphate degarding Sphingobium fuliginis ATCC 27551.</title>
        <authorList>
            <person name="Sarwar A."/>
            <person name="Parthasarathy S."/>
            <person name="Singh C."/>
            <person name="Siddavattam D."/>
        </authorList>
    </citation>
    <scope>NUCLEOTIDE SEQUENCE [LARGE SCALE GENOMIC DNA]</scope>
    <source>
        <strain evidence="6 7">ATCC 27551</strain>
    </source>
</reference>
<dbReference type="PANTHER" id="PTHR11019:SF199">
    <property type="entry name" value="HTH-TYPE TRANSCRIPTIONAL REGULATOR NIMR"/>
    <property type="match status" value="1"/>
</dbReference>
<dbReference type="SMART" id="SM00342">
    <property type="entry name" value="HTH_ARAC"/>
    <property type="match status" value="1"/>
</dbReference>
<proteinExistence type="predicted"/>
<dbReference type="Pfam" id="PF02311">
    <property type="entry name" value="AraC_binding"/>
    <property type="match status" value="1"/>
</dbReference>
<evidence type="ECO:0000256" key="4">
    <source>
        <dbReference type="ARBA" id="ARBA00023163"/>
    </source>
</evidence>
<feature type="domain" description="HTH araC/xylS-type" evidence="5">
    <location>
        <begin position="159"/>
        <end position="259"/>
    </location>
</feature>
<dbReference type="InterPro" id="IPR011051">
    <property type="entry name" value="RmlC_Cupin_sf"/>
</dbReference>
<dbReference type="Gene3D" id="2.60.120.10">
    <property type="entry name" value="Jelly Rolls"/>
    <property type="match status" value="1"/>
</dbReference>
<protein>
    <submittedName>
        <fullName evidence="6">Helix-turn-helix transcriptional regulator</fullName>
    </submittedName>
</protein>
<evidence type="ECO:0000259" key="5">
    <source>
        <dbReference type="PROSITE" id="PS01124"/>
    </source>
</evidence>
<dbReference type="AlphaFoldDB" id="A0A5B8CBG6"/>
<dbReference type="RefSeq" id="WP_052034226.1">
    <property type="nucleotide sequence ID" value="NZ_CP041016.1"/>
</dbReference>
<keyword evidence="1" id="KW-0678">Repressor</keyword>
<dbReference type="GO" id="GO:0003700">
    <property type="term" value="F:DNA-binding transcription factor activity"/>
    <property type="evidence" value="ECO:0007669"/>
    <property type="project" value="InterPro"/>
</dbReference>
<evidence type="ECO:0000256" key="3">
    <source>
        <dbReference type="ARBA" id="ARBA00023125"/>
    </source>
</evidence>
<dbReference type="Pfam" id="PF12833">
    <property type="entry name" value="HTH_18"/>
    <property type="match status" value="1"/>
</dbReference>
<dbReference type="PANTHER" id="PTHR11019">
    <property type="entry name" value="HTH-TYPE TRANSCRIPTIONAL REGULATOR NIMR"/>
    <property type="match status" value="1"/>
</dbReference>
<dbReference type="Proteomes" id="UP000311469">
    <property type="component" value="Chromosome cSF1"/>
</dbReference>
<keyword evidence="4" id="KW-0804">Transcription</keyword>
<dbReference type="KEGG" id="sufl:FIL70_04000"/>
<evidence type="ECO:0000313" key="7">
    <source>
        <dbReference type="Proteomes" id="UP000311469"/>
    </source>
</evidence>
<dbReference type="PROSITE" id="PS01124">
    <property type="entry name" value="HTH_ARAC_FAMILY_2"/>
    <property type="match status" value="1"/>
</dbReference>
<dbReference type="InterPro" id="IPR014710">
    <property type="entry name" value="RmlC-like_jellyroll"/>
</dbReference>
<dbReference type="GO" id="GO:0043565">
    <property type="term" value="F:sequence-specific DNA binding"/>
    <property type="evidence" value="ECO:0007669"/>
    <property type="project" value="InterPro"/>
</dbReference>
<dbReference type="EMBL" id="CP041016">
    <property type="protein sequence ID" value="QDC36533.1"/>
    <property type="molecule type" value="Genomic_DNA"/>
</dbReference>
<dbReference type="SUPFAM" id="SSF51182">
    <property type="entry name" value="RmlC-like cupins"/>
    <property type="match status" value="1"/>
</dbReference>
<evidence type="ECO:0000313" key="6">
    <source>
        <dbReference type="EMBL" id="QDC36533.1"/>
    </source>
</evidence>
<dbReference type="FunFam" id="1.10.10.60:FF:000132">
    <property type="entry name" value="AraC family transcriptional regulator"/>
    <property type="match status" value="1"/>
</dbReference>
<keyword evidence="3" id="KW-0238">DNA-binding</keyword>
<accession>A0A5B8CBG6</accession>
<dbReference type="InterPro" id="IPR018062">
    <property type="entry name" value="HTH_AraC-typ_CS"/>
</dbReference>
<gene>
    <name evidence="6" type="ORF">FIL70_04000</name>
</gene>
<organism evidence="6 7">
    <name type="scientific">Sphingobium fuliginis ATCC 27551</name>
    <dbReference type="NCBI Taxonomy" id="1208342"/>
    <lineage>
        <taxon>Bacteria</taxon>
        <taxon>Pseudomonadati</taxon>
        <taxon>Pseudomonadota</taxon>
        <taxon>Alphaproteobacteria</taxon>
        <taxon>Sphingomonadales</taxon>
        <taxon>Sphingomonadaceae</taxon>
        <taxon>Sphingobium</taxon>
    </lineage>
</organism>
<keyword evidence="2" id="KW-0805">Transcription regulation</keyword>
<evidence type="ECO:0000256" key="1">
    <source>
        <dbReference type="ARBA" id="ARBA00022491"/>
    </source>
</evidence>
<dbReference type="InterPro" id="IPR009057">
    <property type="entry name" value="Homeodomain-like_sf"/>
</dbReference>
<sequence length="285" mass="31567">MADINREEALDPQQVPREVFAFGGELVTQGLEQPPHHHRKAQLIMGLRGLVTCEVAKGLWMVPPHCALWIPGGMEHSVRAIGEVCLYVLFVDPDAADDMAAECCTVSISPLLRELVIGVAALPALYHRDGPEGRLVRTMLDTLAAAPVERLHLPLPTDPRLRKIAEGFIANPVSRLTIGEWARRVVMSERSLFRLIHREIGMTFGRWRQQVQIMSALERLTAGDAVQSVAFDLGYESASAFITMFRKAMGQPPARYLAAQRDKLRAGADIGRPDYLASENWGRSA</sequence>
<name>A0A5B8CBG6_SPHSA</name>
<dbReference type="Gene3D" id="1.10.10.60">
    <property type="entry name" value="Homeodomain-like"/>
    <property type="match status" value="1"/>
</dbReference>
<evidence type="ECO:0000256" key="2">
    <source>
        <dbReference type="ARBA" id="ARBA00023015"/>
    </source>
</evidence>
<dbReference type="CDD" id="cd06124">
    <property type="entry name" value="cupin_NimR-like_N"/>
    <property type="match status" value="1"/>
</dbReference>
<dbReference type="InterPro" id="IPR018060">
    <property type="entry name" value="HTH_AraC"/>
</dbReference>
<dbReference type="SUPFAM" id="SSF46689">
    <property type="entry name" value="Homeodomain-like"/>
    <property type="match status" value="1"/>
</dbReference>
<dbReference type="PROSITE" id="PS00041">
    <property type="entry name" value="HTH_ARAC_FAMILY_1"/>
    <property type="match status" value="1"/>
</dbReference>
<dbReference type="InterPro" id="IPR003313">
    <property type="entry name" value="AraC-bd"/>
</dbReference>